<name>A0A1G2IXQ0_9BACT</name>
<dbReference type="Proteomes" id="UP000178650">
    <property type="component" value="Unassembled WGS sequence"/>
</dbReference>
<proteinExistence type="predicted"/>
<dbReference type="Gene3D" id="3.20.20.80">
    <property type="entry name" value="Glycosidases"/>
    <property type="match status" value="1"/>
</dbReference>
<evidence type="ECO:0000313" key="2">
    <source>
        <dbReference type="Proteomes" id="UP000178650"/>
    </source>
</evidence>
<dbReference type="AlphaFoldDB" id="A0A1G2IXQ0"/>
<dbReference type="GO" id="GO:0016161">
    <property type="term" value="F:beta-amylase activity"/>
    <property type="evidence" value="ECO:0007669"/>
    <property type="project" value="UniProtKB-EC"/>
</dbReference>
<dbReference type="EMBL" id="MHPJ01000001">
    <property type="protein sequence ID" value="OGZ79616.1"/>
    <property type="molecule type" value="Genomic_DNA"/>
</dbReference>
<dbReference type="SUPFAM" id="SSF51445">
    <property type="entry name" value="(Trans)glycosidases"/>
    <property type="match status" value="1"/>
</dbReference>
<accession>A0A1G2IXQ0</accession>
<dbReference type="InterPro" id="IPR017853">
    <property type="entry name" value="GH"/>
</dbReference>
<gene>
    <name evidence="1" type="ORF">A2358_01470</name>
</gene>
<sequence>MNHHTNKERKLKIIQQWQTFGRLHPGLLGDDVYESVKKYGITSLQSYVYWAEIEKKENEIDFSVYDELVEKIAKHKLKWTPFIILGPNYSVPQWFHISKESVYAKCIEHNRECDIQSIWNPFIPKHVERFIKLLSERYGDRNIIESVLLGINGVWGEAIFPSSDGVYRIGHKHGGWWCNDKYAKRDFIESCKEKFDNIHFLNESWGTGFEDFESITWPVKQISLPIDIAYRIAHRVWSKLLNVRDNSLYWYLERFFEKRLFHGMMSNVKEKNRYLFFAKWYLDSMTAFADEWLKMAKKYFPKDSVYLVTGGYGDTMNGADFTAQAKISAKNNCGVRVTNMVCDYSESFANKSLISTAAEYYGAPIQTEEAIETSPSEVKMRIFDYASGNIDGIYFKTLFGIDYGVKVSCTNKSDNGIPIGKPSEVADNLLSNRKYLFFGKRKTEVALLLANGSFAISPRLLKLNYELAKTLRKYIDFDIIDENLIEDSILSKYRFLIDFRNPVINEKILKKIEDWLKKGGILLRSKEGEVEEFIEEIAGNIFNGEGKYPWPSVYPHSKNPTDVYFIKADDSLILYNDSARSIEEKIYINKNKASSFLLKPKEIKILSLEI</sequence>
<comment type="caution">
    <text evidence="1">The sequence shown here is derived from an EMBL/GenBank/DDBJ whole genome shotgun (WGS) entry which is preliminary data.</text>
</comment>
<dbReference type="STRING" id="1802223.A2358_01470"/>
<reference evidence="1 2" key="1">
    <citation type="journal article" date="2016" name="Nat. Commun.">
        <title>Thousands of microbial genomes shed light on interconnected biogeochemical processes in an aquifer system.</title>
        <authorList>
            <person name="Anantharaman K."/>
            <person name="Brown C.T."/>
            <person name="Hug L.A."/>
            <person name="Sharon I."/>
            <person name="Castelle C.J."/>
            <person name="Probst A.J."/>
            <person name="Thomas B.C."/>
            <person name="Singh A."/>
            <person name="Wilkins M.J."/>
            <person name="Karaoz U."/>
            <person name="Brodie E.L."/>
            <person name="Williams K.H."/>
            <person name="Hubbard S.S."/>
            <person name="Banfield J.F."/>
        </authorList>
    </citation>
    <scope>NUCLEOTIDE SEQUENCE [LARGE SCALE GENOMIC DNA]</scope>
</reference>
<evidence type="ECO:0000313" key="1">
    <source>
        <dbReference type="EMBL" id="OGZ79616.1"/>
    </source>
</evidence>
<protein>
    <submittedName>
        <fullName evidence="1">Uncharacterized protein</fullName>
    </submittedName>
</protein>
<organism evidence="1 2">
    <name type="scientific">Candidatus Staskawiczbacteria bacterium RIFOXYB1_FULL_37_44</name>
    <dbReference type="NCBI Taxonomy" id="1802223"/>
    <lineage>
        <taxon>Bacteria</taxon>
        <taxon>Candidatus Staskawicziibacteriota</taxon>
    </lineage>
</organism>
<dbReference type="CDD" id="cd03143">
    <property type="entry name" value="A4_beta-galactosidase_middle_domain"/>
    <property type="match status" value="1"/>
</dbReference>
<dbReference type="GO" id="GO:0000272">
    <property type="term" value="P:polysaccharide catabolic process"/>
    <property type="evidence" value="ECO:0007669"/>
    <property type="project" value="UniProtKB-KW"/>
</dbReference>